<feature type="compositionally biased region" description="Basic and acidic residues" evidence="1">
    <location>
        <begin position="181"/>
        <end position="202"/>
    </location>
</feature>
<protein>
    <recommendedName>
        <fullName evidence="3">Protein masquerade clip-domain domain-containing protein</fullName>
    </recommendedName>
</protein>
<evidence type="ECO:0000256" key="1">
    <source>
        <dbReference type="SAM" id="MobiDB-lite"/>
    </source>
</evidence>
<feature type="domain" description="Protein masquerade clip-domain" evidence="3">
    <location>
        <begin position="205"/>
        <end position="236"/>
    </location>
</feature>
<keyword evidence="2" id="KW-0732">Signal</keyword>
<feature type="domain" description="Protein masquerade clip-domain" evidence="3">
    <location>
        <begin position="250"/>
        <end position="284"/>
    </location>
</feature>
<dbReference type="InterPro" id="IPR040479">
    <property type="entry name" value="CLIP_SPH_mas"/>
</dbReference>
<feature type="region of interest" description="Disordered" evidence="1">
    <location>
        <begin position="296"/>
        <end position="337"/>
    </location>
</feature>
<feature type="signal peptide" evidence="2">
    <location>
        <begin position="1"/>
        <end position="23"/>
    </location>
</feature>
<dbReference type="EnsemblMetazoa" id="ISCW008899-RA">
    <property type="protein sequence ID" value="ISCW008899-PA"/>
    <property type="gene ID" value="ISCW008899"/>
</dbReference>
<keyword evidence="6" id="KW-1185">Reference proteome</keyword>
<organism>
    <name type="scientific">Ixodes scapularis</name>
    <name type="common">Black-legged tick</name>
    <name type="synonym">Deer tick</name>
    <dbReference type="NCBI Taxonomy" id="6945"/>
    <lineage>
        <taxon>Eukaryota</taxon>
        <taxon>Metazoa</taxon>
        <taxon>Ecdysozoa</taxon>
        <taxon>Arthropoda</taxon>
        <taxon>Chelicerata</taxon>
        <taxon>Arachnida</taxon>
        <taxon>Acari</taxon>
        <taxon>Parasitiformes</taxon>
        <taxon>Ixodida</taxon>
        <taxon>Ixodoidea</taxon>
        <taxon>Ixodidae</taxon>
        <taxon>Ixodinae</taxon>
        <taxon>Ixodes</taxon>
    </lineage>
</organism>
<reference evidence="5" key="2">
    <citation type="submission" date="2020-05" db="UniProtKB">
        <authorList>
            <consortium name="EnsemblMetazoa"/>
        </authorList>
    </citation>
    <scope>IDENTIFICATION</scope>
    <source>
        <strain evidence="5">wikel</strain>
    </source>
</reference>
<feature type="chain" id="PRO_5014568202" description="Protein masquerade clip-domain domain-containing protein" evidence="2">
    <location>
        <begin position="24"/>
        <end position="432"/>
    </location>
</feature>
<evidence type="ECO:0000259" key="3">
    <source>
        <dbReference type="Pfam" id="PF18398"/>
    </source>
</evidence>
<dbReference type="OrthoDB" id="6437225at2759"/>
<feature type="domain" description="Protein masquerade clip-domain" evidence="3">
    <location>
        <begin position="46"/>
        <end position="77"/>
    </location>
</feature>
<dbReference type="Proteomes" id="UP000001555">
    <property type="component" value="Unassembled WGS sequence"/>
</dbReference>
<feature type="region of interest" description="Disordered" evidence="1">
    <location>
        <begin position="351"/>
        <end position="411"/>
    </location>
</feature>
<evidence type="ECO:0000313" key="6">
    <source>
        <dbReference type="Proteomes" id="UP000001555"/>
    </source>
</evidence>
<dbReference type="HOGENOM" id="CLU_635067_0_0_1"/>
<dbReference type="EMBL" id="DS828880">
    <property type="protein sequence ID" value="EEC12163.1"/>
    <property type="molecule type" value="Genomic_DNA"/>
</dbReference>
<accession>B7PZZ1</accession>
<feature type="compositionally biased region" description="Basic and acidic residues" evidence="1">
    <location>
        <begin position="352"/>
        <end position="383"/>
    </location>
</feature>
<dbReference type="VEuPathDB" id="VectorBase:ISCW008899"/>
<name>B7PZZ1_IXOSC</name>
<evidence type="ECO:0000256" key="2">
    <source>
        <dbReference type="SAM" id="SignalP"/>
    </source>
</evidence>
<gene>
    <name evidence="4" type="ORF">IscW_ISCW008899</name>
</gene>
<dbReference type="VEuPathDB" id="VectorBase:ISCI008899"/>
<feature type="region of interest" description="Disordered" evidence="1">
    <location>
        <begin position="178"/>
        <end position="202"/>
    </location>
</feature>
<dbReference type="VEuPathDB" id="VectorBase:ISCP_015238"/>
<dbReference type="PaxDb" id="6945-B7PZZ1"/>
<dbReference type="InParanoid" id="B7PZZ1"/>
<dbReference type="STRING" id="6945.B7PZZ1"/>
<sequence length="432" mass="46291">MRRLVPLAFWLLVLLPPRHGARAQDTSAILSGILGSLTSTSKARGCPGECVHAITALLCDQVVDEIQCGASYLRCCVPKDFSLGGTAVETSAPLAEDETPGPTLPSTVDNVTSVPETFPTTTDAPPVTDATHSPVQRNMCPGVCVGKGLSQYCHRVLTAPSCGPDAVCCTSAEGAPQAEQPSHHQERPMEHQAHEMAAEEPPRPECPGSCVSPLLSILCDQVSSAHFCPSGGSCCVSTASATTTEPPIPACAGRCLPPFLSGVCQKPAQLVLRTSTCPSGTICCSGPDHRPGFYGPQNSPVHRPVMHQHSQQQQRPFGALLPPHDRPYHGPHGNDQLNAVIPVEQGLPQYGHEADRRRPSHEHRVPQQHQEQHQEQPRPDFPPREVQNNFQGGQRPDKPGMAGPKRQRLPQMPHVDQAAAFVVVVGQDLILL</sequence>
<feature type="domain" description="Protein masquerade clip-domain" evidence="3">
    <location>
        <begin position="139"/>
        <end position="170"/>
    </location>
</feature>
<dbReference type="EMBL" id="ABJB010784750">
    <property type="status" value="NOT_ANNOTATED_CDS"/>
    <property type="molecule type" value="Genomic_DNA"/>
</dbReference>
<proteinExistence type="predicted"/>
<reference evidence="4 6" key="1">
    <citation type="submission" date="2008-03" db="EMBL/GenBank/DDBJ databases">
        <title>Annotation of Ixodes scapularis.</title>
        <authorList>
            <consortium name="Ixodes scapularis Genome Project Consortium"/>
            <person name="Caler E."/>
            <person name="Hannick L.I."/>
            <person name="Bidwell S."/>
            <person name="Joardar V."/>
            <person name="Thiagarajan M."/>
            <person name="Amedeo P."/>
            <person name="Galinsky K.J."/>
            <person name="Schobel S."/>
            <person name="Inman J."/>
            <person name="Hostetler J."/>
            <person name="Miller J."/>
            <person name="Hammond M."/>
            <person name="Megy K."/>
            <person name="Lawson D."/>
            <person name="Kodira C."/>
            <person name="Sutton G."/>
            <person name="Meyer J."/>
            <person name="Hill C.A."/>
            <person name="Birren B."/>
            <person name="Nene V."/>
            <person name="Collins F."/>
            <person name="Alarcon-Chaidez F."/>
            <person name="Wikel S."/>
            <person name="Strausberg R."/>
        </authorList>
    </citation>
    <scope>NUCLEOTIDE SEQUENCE [LARGE SCALE GENOMIC DNA]</scope>
    <source>
        <strain evidence="6">Wikel</strain>
        <strain evidence="4">Wikel colony</strain>
    </source>
</reference>
<evidence type="ECO:0000313" key="4">
    <source>
        <dbReference type="EMBL" id="EEC12163.1"/>
    </source>
</evidence>
<evidence type="ECO:0000313" key="5">
    <source>
        <dbReference type="EnsemblMetazoa" id="ISCW008899-PA"/>
    </source>
</evidence>
<dbReference type="AlphaFoldDB" id="B7PZZ1"/>
<dbReference type="Pfam" id="PF18398">
    <property type="entry name" value="CLIP_SPH_mas"/>
    <property type="match status" value="4"/>
</dbReference>